<evidence type="ECO:0000256" key="1">
    <source>
        <dbReference type="ARBA" id="ARBA00004141"/>
    </source>
</evidence>
<keyword evidence="4" id="KW-0309">Germination</keyword>
<keyword evidence="3" id="KW-0813">Transport</keyword>
<evidence type="ECO:0000256" key="8">
    <source>
        <dbReference type="SAM" id="Phobius"/>
    </source>
</evidence>
<dbReference type="GO" id="GO:0009847">
    <property type="term" value="P:spore germination"/>
    <property type="evidence" value="ECO:0007669"/>
    <property type="project" value="InterPro"/>
</dbReference>
<accession>A0A1H4H1S4</accession>
<evidence type="ECO:0000256" key="2">
    <source>
        <dbReference type="ARBA" id="ARBA00007998"/>
    </source>
</evidence>
<feature type="transmembrane region" description="Helical" evidence="8">
    <location>
        <begin position="132"/>
        <end position="152"/>
    </location>
</feature>
<dbReference type="STRING" id="571932.SAMN05421743_12082"/>
<evidence type="ECO:0000256" key="7">
    <source>
        <dbReference type="ARBA" id="ARBA00023136"/>
    </source>
</evidence>
<dbReference type="Proteomes" id="UP000198584">
    <property type="component" value="Unassembled WGS sequence"/>
</dbReference>
<dbReference type="NCBIfam" id="TIGR00912">
    <property type="entry name" value="2A0309"/>
    <property type="match status" value="1"/>
</dbReference>
<name>A0A1H4H1S4_9BACI</name>
<feature type="transmembrane region" description="Helical" evidence="8">
    <location>
        <begin position="317"/>
        <end position="333"/>
    </location>
</feature>
<dbReference type="PANTHER" id="PTHR34975">
    <property type="entry name" value="SPORE GERMINATION PROTEIN A2"/>
    <property type="match status" value="1"/>
</dbReference>
<feature type="transmembrane region" description="Helical" evidence="8">
    <location>
        <begin position="345"/>
        <end position="367"/>
    </location>
</feature>
<dbReference type="Pfam" id="PF03845">
    <property type="entry name" value="Spore_permease"/>
    <property type="match status" value="1"/>
</dbReference>
<feature type="transmembrane region" description="Helical" evidence="8">
    <location>
        <begin position="280"/>
        <end position="305"/>
    </location>
</feature>
<feature type="transmembrane region" description="Helical" evidence="8">
    <location>
        <begin position="194"/>
        <end position="218"/>
    </location>
</feature>
<evidence type="ECO:0000256" key="3">
    <source>
        <dbReference type="ARBA" id="ARBA00022448"/>
    </source>
</evidence>
<evidence type="ECO:0000256" key="4">
    <source>
        <dbReference type="ARBA" id="ARBA00022544"/>
    </source>
</evidence>
<protein>
    <submittedName>
        <fullName evidence="9">Spore germination protein (Amino acid permease)</fullName>
    </submittedName>
</protein>
<evidence type="ECO:0000313" key="10">
    <source>
        <dbReference type="Proteomes" id="UP000198584"/>
    </source>
</evidence>
<feature type="transmembrane region" description="Helical" evidence="8">
    <location>
        <begin position="54"/>
        <end position="74"/>
    </location>
</feature>
<feature type="transmembrane region" description="Helical" evidence="8">
    <location>
        <begin position="230"/>
        <end position="251"/>
    </location>
</feature>
<keyword evidence="7 8" id="KW-0472">Membrane</keyword>
<sequence>MANPSNTSGTQSQQKRQKISLRQFFFLIVQTQIGVGVLTLPYDLQKAAGHDGWISLLLASLLLQIVLLFFWLLAKRFPDKDLPQYTEKILGKWAGKVTNLFFSIYFIAVAALVLVLYSRILKLWILPETPKFVVVFLMIMAGIYMVCCSVTVMARIYTLLSGLLVMLFIALLYVLTEIQIVYLLPIGKAGWTNILNGINAGVLSFLGFIIILFIYPFVQGNDKQKLKTIFFSHWFVLVFYLYTLFVTFGFFGPEEIKLVPSPVLYSLKAFEFSIVSRLDMFFLSIWVVSVSTSFTAYLFMAGTTFTRILNAKSSKHFFIWSAVLILAVTYIPGEGKEDVEKFGSMILKFGYLFSGILPFLLFIVALLRRKRTQGSDTK</sequence>
<gene>
    <name evidence="9" type="ORF">SAMN05421743_12082</name>
</gene>
<dbReference type="InterPro" id="IPR004761">
    <property type="entry name" value="Spore_GerAB"/>
</dbReference>
<dbReference type="PANTHER" id="PTHR34975:SF2">
    <property type="entry name" value="SPORE GERMINATION PROTEIN A2"/>
    <property type="match status" value="1"/>
</dbReference>
<keyword evidence="5 8" id="KW-0812">Transmembrane</keyword>
<comment type="similarity">
    <text evidence="2">Belongs to the amino acid-polyamine-organocation (APC) superfamily. Spore germination protein (SGP) (TC 2.A.3.9) family.</text>
</comment>
<evidence type="ECO:0000313" key="9">
    <source>
        <dbReference type="EMBL" id="SEB15068.1"/>
    </source>
</evidence>
<evidence type="ECO:0000256" key="6">
    <source>
        <dbReference type="ARBA" id="ARBA00022989"/>
    </source>
</evidence>
<dbReference type="EMBL" id="FNQR01000020">
    <property type="protein sequence ID" value="SEB15068.1"/>
    <property type="molecule type" value="Genomic_DNA"/>
</dbReference>
<dbReference type="RefSeq" id="WP_093046424.1">
    <property type="nucleotide sequence ID" value="NZ_FNQR01000020.1"/>
</dbReference>
<feature type="transmembrane region" description="Helical" evidence="8">
    <location>
        <begin position="159"/>
        <end position="182"/>
    </location>
</feature>
<comment type="subcellular location">
    <subcellularLocation>
        <location evidence="1">Membrane</location>
        <topology evidence="1">Multi-pass membrane protein</topology>
    </subcellularLocation>
</comment>
<dbReference type="GO" id="GO:0016020">
    <property type="term" value="C:membrane"/>
    <property type="evidence" value="ECO:0007669"/>
    <property type="project" value="UniProtKB-SubCell"/>
</dbReference>
<dbReference type="OrthoDB" id="2446105at2"/>
<feature type="transmembrane region" description="Helical" evidence="8">
    <location>
        <begin position="100"/>
        <end position="120"/>
    </location>
</feature>
<keyword evidence="6 8" id="KW-1133">Transmembrane helix</keyword>
<organism evidence="9 10">
    <name type="scientific">Thalassobacillus cyri</name>
    <dbReference type="NCBI Taxonomy" id="571932"/>
    <lineage>
        <taxon>Bacteria</taxon>
        <taxon>Bacillati</taxon>
        <taxon>Bacillota</taxon>
        <taxon>Bacilli</taxon>
        <taxon>Bacillales</taxon>
        <taxon>Bacillaceae</taxon>
        <taxon>Thalassobacillus</taxon>
    </lineage>
</organism>
<evidence type="ECO:0000256" key="5">
    <source>
        <dbReference type="ARBA" id="ARBA00022692"/>
    </source>
</evidence>
<dbReference type="AlphaFoldDB" id="A0A1H4H1S4"/>
<keyword evidence="10" id="KW-1185">Reference proteome</keyword>
<dbReference type="Gene3D" id="1.20.1740.10">
    <property type="entry name" value="Amino acid/polyamine transporter I"/>
    <property type="match status" value="1"/>
</dbReference>
<feature type="transmembrane region" description="Helical" evidence="8">
    <location>
        <begin position="24"/>
        <end position="42"/>
    </location>
</feature>
<reference evidence="9 10" key="1">
    <citation type="submission" date="2016-10" db="EMBL/GenBank/DDBJ databases">
        <authorList>
            <person name="de Groot N.N."/>
        </authorList>
    </citation>
    <scope>NUCLEOTIDE SEQUENCE [LARGE SCALE GENOMIC DNA]</scope>
    <source>
        <strain evidence="9 10">CCM7597</strain>
    </source>
</reference>
<proteinExistence type="inferred from homology"/>